<dbReference type="AlphaFoldDB" id="A0A427B3J3"/>
<comment type="caution">
    <text evidence="2">The sequence shown here is derived from an EMBL/GenBank/DDBJ whole genome shotgun (WGS) entry which is preliminary data.</text>
</comment>
<evidence type="ECO:0000313" key="2">
    <source>
        <dbReference type="EMBL" id="RRT83031.1"/>
    </source>
</evidence>
<feature type="compositionally biased region" description="Basic and acidic residues" evidence="1">
    <location>
        <begin position="12"/>
        <end position="23"/>
    </location>
</feature>
<feature type="region of interest" description="Disordered" evidence="1">
    <location>
        <begin position="1"/>
        <end position="30"/>
    </location>
</feature>
<dbReference type="Proteomes" id="UP000287651">
    <property type="component" value="Unassembled WGS sequence"/>
</dbReference>
<reference evidence="2 3" key="1">
    <citation type="journal article" date="2014" name="Agronomy (Basel)">
        <title>A Draft Genome Sequence for Ensete ventricosum, the Drought-Tolerant Tree Against Hunger.</title>
        <authorList>
            <person name="Harrison J."/>
            <person name="Moore K.A."/>
            <person name="Paszkiewicz K."/>
            <person name="Jones T."/>
            <person name="Grant M."/>
            <person name="Ambacheew D."/>
            <person name="Muzemil S."/>
            <person name="Studholme D.J."/>
        </authorList>
    </citation>
    <scope>NUCLEOTIDE SEQUENCE [LARGE SCALE GENOMIC DNA]</scope>
</reference>
<gene>
    <name evidence="2" type="ORF">B296_00003903</name>
</gene>
<evidence type="ECO:0000256" key="1">
    <source>
        <dbReference type="SAM" id="MobiDB-lite"/>
    </source>
</evidence>
<organism evidence="2 3">
    <name type="scientific">Ensete ventricosum</name>
    <name type="common">Abyssinian banana</name>
    <name type="synonym">Musa ensete</name>
    <dbReference type="NCBI Taxonomy" id="4639"/>
    <lineage>
        <taxon>Eukaryota</taxon>
        <taxon>Viridiplantae</taxon>
        <taxon>Streptophyta</taxon>
        <taxon>Embryophyta</taxon>
        <taxon>Tracheophyta</taxon>
        <taxon>Spermatophyta</taxon>
        <taxon>Magnoliopsida</taxon>
        <taxon>Liliopsida</taxon>
        <taxon>Zingiberales</taxon>
        <taxon>Musaceae</taxon>
        <taxon>Ensete</taxon>
    </lineage>
</organism>
<dbReference type="EMBL" id="AMZH03000574">
    <property type="protein sequence ID" value="RRT83031.1"/>
    <property type="molecule type" value="Genomic_DNA"/>
</dbReference>
<proteinExistence type="predicted"/>
<protein>
    <submittedName>
        <fullName evidence="2">Uncharacterized protein</fullName>
    </submittedName>
</protein>
<name>A0A427B3J3_ENSVE</name>
<sequence length="74" mass="7896">MPSSASARQAMRRLEAHEGKNTKGDSVPIHFATPLRKRNRVNERKGNLEGEVLAAESIGSGEEAGGAARRIGGR</sequence>
<evidence type="ECO:0000313" key="3">
    <source>
        <dbReference type="Proteomes" id="UP000287651"/>
    </source>
</evidence>
<accession>A0A427B3J3</accession>